<keyword evidence="10" id="KW-0255">Endonuclease</keyword>
<dbReference type="GO" id="GO:0042025">
    <property type="term" value="C:host cell nucleus"/>
    <property type="evidence" value="ECO:0007669"/>
    <property type="project" value="UniProtKB-SubCell"/>
</dbReference>
<feature type="domain" description="CRESS-DNA virus Rep endonuclease" evidence="16">
    <location>
        <begin position="3"/>
        <end position="106"/>
    </location>
</feature>
<keyword evidence="11" id="KW-0378">Hydrolase</keyword>
<dbReference type="InterPro" id="IPR022692">
    <property type="entry name" value="Gemini_AL1_REP_central"/>
</dbReference>
<dbReference type="PRINTS" id="PR00227">
    <property type="entry name" value="GEMCOATAL1"/>
</dbReference>
<comment type="similarity">
    <text evidence="2">Belongs to the geminiviridae Rep protein family.</text>
</comment>
<evidence type="ECO:0000313" key="17">
    <source>
        <dbReference type="EMBL" id="QJB18606.1"/>
    </source>
</evidence>
<evidence type="ECO:0000256" key="8">
    <source>
        <dbReference type="ARBA" id="ARBA00022723"/>
    </source>
</evidence>
<dbReference type="PROSITE" id="PS52020">
    <property type="entry name" value="CRESS_DNA_REP"/>
    <property type="match status" value="1"/>
</dbReference>
<evidence type="ECO:0000259" key="16">
    <source>
        <dbReference type="PROSITE" id="PS52020"/>
    </source>
</evidence>
<evidence type="ECO:0000256" key="5">
    <source>
        <dbReference type="ARBA" id="ARBA00022695"/>
    </source>
</evidence>
<dbReference type="InterPro" id="IPR001191">
    <property type="entry name" value="Gemini_AL1_REP"/>
</dbReference>
<dbReference type="GO" id="GO:0016888">
    <property type="term" value="F:DNA endonuclease activity, producing 5'-phosphomonoesters"/>
    <property type="evidence" value="ECO:0007669"/>
    <property type="project" value="InterPro"/>
</dbReference>
<keyword evidence="7" id="KW-0540">Nuclease</keyword>
<reference evidence="17" key="1">
    <citation type="submission" date="2020-04" db="EMBL/GenBank/DDBJ databases">
        <title>Genomes of microviruses in a sewage oxidation pond.</title>
        <authorList>
            <person name="Schreck J."/>
            <person name="Kraberger S."/>
            <person name="Scotch M."/>
            <person name="Halden R.U."/>
            <person name="Varsani A."/>
        </authorList>
    </citation>
    <scope>NUCLEOTIDE SEQUENCE</scope>
    <source>
        <strain evidence="17">6537_7</strain>
    </source>
</reference>
<dbReference type="GO" id="GO:0006260">
    <property type="term" value="P:DNA replication"/>
    <property type="evidence" value="ECO:0007669"/>
    <property type="project" value="UniProtKB-KW"/>
</dbReference>
<keyword evidence="3" id="KW-1048">Host nucleus</keyword>
<dbReference type="EMBL" id="MT309844">
    <property type="protein sequence ID" value="QJB18606.1"/>
    <property type="molecule type" value="Genomic_DNA"/>
</dbReference>
<evidence type="ECO:0000256" key="1">
    <source>
        <dbReference type="ARBA" id="ARBA00004147"/>
    </source>
</evidence>
<keyword evidence="12" id="KW-0190">Covalent protein-DNA linkage</keyword>
<feature type="binding site" evidence="15">
    <location>
        <position position="53"/>
    </location>
    <ligand>
        <name>a divalent metal cation</name>
        <dbReference type="ChEBI" id="CHEBI:60240"/>
    </ligand>
</feature>
<keyword evidence="8 15" id="KW-0479">Metal-binding</keyword>
<dbReference type="GO" id="GO:0000166">
    <property type="term" value="F:nucleotide binding"/>
    <property type="evidence" value="ECO:0007669"/>
    <property type="project" value="UniProtKB-KW"/>
</dbReference>
<dbReference type="SUPFAM" id="SSF55464">
    <property type="entry name" value="Origin of replication-binding domain, RBD-like"/>
    <property type="match status" value="1"/>
</dbReference>
<evidence type="ECO:0000256" key="12">
    <source>
        <dbReference type="ARBA" id="ARBA00023124"/>
    </source>
</evidence>
<evidence type="ECO:0000256" key="9">
    <source>
        <dbReference type="ARBA" id="ARBA00022741"/>
    </source>
</evidence>
<evidence type="ECO:0000256" key="13">
    <source>
        <dbReference type="ARBA" id="ARBA00023125"/>
    </source>
</evidence>
<dbReference type="GO" id="GO:0005198">
    <property type="term" value="F:structural molecule activity"/>
    <property type="evidence" value="ECO:0007669"/>
    <property type="project" value="InterPro"/>
</dbReference>
<evidence type="ECO:0000256" key="7">
    <source>
        <dbReference type="ARBA" id="ARBA00022722"/>
    </source>
</evidence>
<evidence type="ECO:0000256" key="2">
    <source>
        <dbReference type="ARBA" id="ARBA00006240"/>
    </source>
</evidence>
<dbReference type="InterPro" id="IPR049912">
    <property type="entry name" value="CRESS_DNA_REP"/>
</dbReference>
<name>A0A858NFZ7_9VIRU</name>
<feature type="binding site" evidence="15">
    <location>
        <position position="55"/>
    </location>
    <ligand>
        <name>a divalent metal cation</name>
        <dbReference type="ChEBI" id="CHEBI:60240"/>
    </ligand>
</feature>
<proteinExistence type="inferred from homology"/>
<comment type="cofactor">
    <cofactor evidence="15">
        <name>Mg(2+)</name>
        <dbReference type="ChEBI" id="CHEBI:18420"/>
    </cofactor>
    <cofactor evidence="15">
        <name>Mn(2+)</name>
        <dbReference type="ChEBI" id="CHEBI:29035"/>
    </cofactor>
    <text evidence="15">Divalent metal cations, possibly Mg(2+) or Mn(2+).</text>
</comment>
<feature type="binding site" evidence="15">
    <location>
        <position position="97"/>
    </location>
    <ligand>
        <name>a divalent metal cation</name>
        <dbReference type="ChEBI" id="CHEBI:60240"/>
    </ligand>
</feature>
<keyword evidence="13" id="KW-0238">DNA-binding</keyword>
<feature type="active site" description="For DNA cleavage activity" evidence="14">
    <location>
        <position position="93"/>
    </location>
</feature>
<dbReference type="PRINTS" id="PR00228">
    <property type="entry name" value="GEMCOATCLVL1"/>
</dbReference>
<protein>
    <submittedName>
        <fullName evidence="17">Replication-associated protein</fullName>
    </submittedName>
</protein>
<keyword evidence="4" id="KW-0808">Transferase</keyword>
<sequence length="336" mass="39111">MVRWQGKYFFLTYPQLNDDTQHQQLIDFLRGVSSKPFRFCLVGRERHADGGTHFHVFIDWGRRVSFTRQSRFDYNNHHPNVQVCRDPAASLQYCEKDGDTLSEGDRPTFQEAERESRNQLWGRLLDESTNPSDFMSKVRVADPYTFATRYQALDAMARSVFRTREPYVSPYEPQDFKLPEGIESWLLEEFDEEVSVSFIVAGAPSLRSACGPRALIIVGKSRTGKTAWARSLGHHIYMGGQFNLDKFDPSADYIVFDDVKIKYLVNWKSWLGCGGEFECTDKFRTKRTISWIGKCCIVLCNEGAMWDWRYSEEWKDDPDWFEKNTIVVEIGDTPLY</sequence>
<dbReference type="Gene3D" id="3.40.1310.20">
    <property type="match status" value="1"/>
</dbReference>
<feature type="binding site" evidence="15">
    <location>
        <position position="45"/>
    </location>
    <ligand>
        <name>a divalent metal cation</name>
        <dbReference type="ChEBI" id="CHEBI:60240"/>
    </ligand>
</feature>
<evidence type="ECO:0000256" key="11">
    <source>
        <dbReference type="ARBA" id="ARBA00022801"/>
    </source>
</evidence>
<accession>A0A858NFZ7</accession>
<keyword evidence="9" id="KW-0547">Nucleotide-binding</keyword>
<dbReference type="GO" id="GO:0046872">
    <property type="term" value="F:metal ion binding"/>
    <property type="evidence" value="ECO:0007669"/>
    <property type="project" value="UniProtKB-KW"/>
</dbReference>
<evidence type="ECO:0000256" key="14">
    <source>
        <dbReference type="PIRSR" id="PIRSR601191-1"/>
    </source>
</evidence>
<dbReference type="Pfam" id="PF00799">
    <property type="entry name" value="Gemini_AL1"/>
    <property type="match status" value="1"/>
</dbReference>
<keyword evidence="5" id="KW-0548">Nucleotidyltransferase</keyword>
<dbReference type="Pfam" id="PF08283">
    <property type="entry name" value="Gemini_AL1_M"/>
    <property type="match status" value="1"/>
</dbReference>
<comment type="subcellular location">
    <subcellularLocation>
        <location evidence="1">Host nucleus</location>
    </subcellularLocation>
</comment>
<keyword evidence="6" id="KW-0235">DNA replication</keyword>
<organism evidence="17">
    <name type="scientific">Genomoviridae sp</name>
    <dbReference type="NCBI Taxonomy" id="2202565"/>
    <lineage>
        <taxon>Viruses</taxon>
        <taxon>Monodnaviria</taxon>
        <taxon>Shotokuvirae</taxon>
        <taxon>Cressdnaviricota</taxon>
        <taxon>Repensiviricetes</taxon>
        <taxon>Geplafuvirales</taxon>
        <taxon>Genomoviridae</taxon>
    </lineage>
</organism>
<evidence type="ECO:0000256" key="10">
    <source>
        <dbReference type="ARBA" id="ARBA00022759"/>
    </source>
</evidence>
<dbReference type="InterPro" id="IPR001301">
    <property type="entry name" value="Gemini_AL1_CLV"/>
</dbReference>
<evidence type="ECO:0000256" key="4">
    <source>
        <dbReference type="ARBA" id="ARBA00022679"/>
    </source>
</evidence>
<evidence type="ECO:0000256" key="15">
    <source>
        <dbReference type="PIRSR" id="PIRSR601191-2"/>
    </source>
</evidence>
<evidence type="ECO:0000256" key="3">
    <source>
        <dbReference type="ARBA" id="ARBA00022562"/>
    </source>
</evidence>
<evidence type="ECO:0000256" key="6">
    <source>
        <dbReference type="ARBA" id="ARBA00022705"/>
    </source>
</evidence>
<dbReference type="GO" id="GO:0003677">
    <property type="term" value="F:DNA binding"/>
    <property type="evidence" value="ECO:0007669"/>
    <property type="project" value="UniProtKB-KW"/>
</dbReference>
<dbReference type="GO" id="GO:0016779">
    <property type="term" value="F:nucleotidyltransferase activity"/>
    <property type="evidence" value="ECO:0007669"/>
    <property type="project" value="UniProtKB-KW"/>
</dbReference>